<reference evidence="3" key="1">
    <citation type="submission" date="2017-09" db="EMBL/GenBank/DDBJ databases">
        <title>Depth-based differentiation of microbial function through sediment-hosted aquifers and enrichment of novel symbionts in the deep terrestrial subsurface.</title>
        <authorList>
            <person name="Probst A.J."/>
            <person name="Ladd B."/>
            <person name="Jarett J.K."/>
            <person name="Geller-Mcgrath D.E."/>
            <person name="Sieber C.M.K."/>
            <person name="Emerson J.B."/>
            <person name="Anantharaman K."/>
            <person name="Thomas B.C."/>
            <person name="Malmstrom R."/>
            <person name="Stieglmeier M."/>
            <person name="Klingl A."/>
            <person name="Woyke T."/>
            <person name="Ryan C.M."/>
            <person name="Banfield J.F."/>
        </authorList>
    </citation>
    <scope>NUCLEOTIDE SEQUENCE [LARGE SCALE GENOMIC DNA]</scope>
</reference>
<evidence type="ECO:0000313" key="3">
    <source>
        <dbReference type="Proteomes" id="UP000229816"/>
    </source>
</evidence>
<dbReference type="Pfam" id="PF13083">
    <property type="entry name" value="KH_KhpA-B"/>
    <property type="match status" value="1"/>
</dbReference>
<name>A0A2M8ESR3_9BACT</name>
<dbReference type="GO" id="GO:0003723">
    <property type="term" value="F:RNA binding"/>
    <property type="evidence" value="ECO:0007669"/>
    <property type="project" value="InterPro"/>
</dbReference>
<sequence length="150" mass="16718">MDKKIEAIKGIIQDLLNHLEVKATISVSEGEENSVAIQLETDQPGVLIGYHGETLAAIQLIVSMIAYRKFGEWTRILVNVGDYRERRKEVLERMALAVAQRAKFSGQPQALPPMSAFERRIIHLALTGDSELETASEGEGKDRHVVIKPK</sequence>
<dbReference type="SUPFAM" id="SSF82708">
    <property type="entry name" value="R3H domain"/>
    <property type="match status" value="1"/>
</dbReference>
<evidence type="ECO:0000313" key="2">
    <source>
        <dbReference type="EMBL" id="PJC28164.1"/>
    </source>
</evidence>
<gene>
    <name evidence="2" type="ORF">CO054_01620</name>
</gene>
<dbReference type="InterPro" id="IPR001374">
    <property type="entry name" value="R3H_dom"/>
</dbReference>
<dbReference type="PANTHER" id="PTHR35800">
    <property type="entry name" value="PROTEIN JAG"/>
    <property type="match status" value="1"/>
</dbReference>
<dbReference type="Gene3D" id="3.30.300.20">
    <property type="match status" value="1"/>
</dbReference>
<dbReference type="Pfam" id="PF01424">
    <property type="entry name" value="R3H"/>
    <property type="match status" value="1"/>
</dbReference>
<keyword evidence="2" id="KW-0238">DNA-binding</keyword>
<comment type="caution">
    <text evidence="2">The sequence shown here is derived from an EMBL/GenBank/DDBJ whole genome shotgun (WGS) entry which is preliminary data.</text>
</comment>
<evidence type="ECO:0000259" key="1">
    <source>
        <dbReference type="PROSITE" id="PS51061"/>
    </source>
</evidence>
<dbReference type="InterPro" id="IPR036867">
    <property type="entry name" value="R3H_dom_sf"/>
</dbReference>
<dbReference type="CDD" id="cd02644">
    <property type="entry name" value="R3H_jag"/>
    <property type="match status" value="1"/>
</dbReference>
<dbReference type="SMART" id="SM00393">
    <property type="entry name" value="R3H"/>
    <property type="match status" value="1"/>
</dbReference>
<dbReference type="Gene3D" id="3.30.1370.50">
    <property type="entry name" value="R3H-like domain"/>
    <property type="match status" value="1"/>
</dbReference>
<accession>A0A2M8ESR3</accession>
<dbReference type="AlphaFoldDB" id="A0A2M8ESR3"/>
<dbReference type="Proteomes" id="UP000229816">
    <property type="component" value="Unassembled WGS sequence"/>
</dbReference>
<protein>
    <submittedName>
        <fullName evidence="2">Single-stranded DNA-binding protein</fullName>
    </submittedName>
</protein>
<feature type="domain" description="R3H" evidence="1">
    <location>
        <begin position="85"/>
        <end position="150"/>
    </location>
</feature>
<dbReference type="InterPro" id="IPR015946">
    <property type="entry name" value="KH_dom-like_a/b"/>
</dbReference>
<dbReference type="InterPro" id="IPR039247">
    <property type="entry name" value="KhpB"/>
</dbReference>
<organism evidence="2 3">
    <name type="scientific">Candidatus Shapirobacteria bacterium CG_4_9_14_0_2_um_filter_39_11</name>
    <dbReference type="NCBI Taxonomy" id="1974478"/>
    <lineage>
        <taxon>Bacteria</taxon>
        <taxon>Candidatus Shapironibacteriota</taxon>
    </lineage>
</organism>
<dbReference type="PANTHER" id="PTHR35800:SF1">
    <property type="entry name" value="RNA-BINDING PROTEIN KHPB"/>
    <property type="match status" value="1"/>
</dbReference>
<dbReference type="CDD" id="cd02414">
    <property type="entry name" value="KH-II_Jag"/>
    <property type="match status" value="1"/>
</dbReference>
<dbReference type="PROSITE" id="PS51061">
    <property type="entry name" value="R3H"/>
    <property type="match status" value="1"/>
</dbReference>
<dbReference type="InterPro" id="IPR038008">
    <property type="entry name" value="Jag_KH"/>
</dbReference>
<proteinExistence type="predicted"/>
<dbReference type="InterPro" id="IPR034079">
    <property type="entry name" value="R3H_KhpB"/>
</dbReference>
<dbReference type="EMBL" id="PFSF01000033">
    <property type="protein sequence ID" value="PJC28164.1"/>
    <property type="molecule type" value="Genomic_DNA"/>
</dbReference>
<dbReference type="GO" id="GO:0003677">
    <property type="term" value="F:DNA binding"/>
    <property type="evidence" value="ECO:0007669"/>
    <property type="project" value="UniProtKB-KW"/>
</dbReference>